<keyword evidence="4 7" id="KW-1133">Transmembrane helix</keyword>
<dbReference type="RefSeq" id="WP_404535961.1">
    <property type="nucleotide sequence ID" value="NZ_JADIKL010000001.1"/>
</dbReference>
<protein>
    <submittedName>
        <fullName evidence="10">ABC transporter permease</fullName>
    </submittedName>
</protein>
<feature type="transmembrane region" description="Helical" evidence="7">
    <location>
        <begin position="15"/>
        <end position="38"/>
    </location>
</feature>
<evidence type="ECO:0000259" key="9">
    <source>
        <dbReference type="Pfam" id="PF12704"/>
    </source>
</evidence>
<feature type="transmembrane region" description="Helical" evidence="7">
    <location>
        <begin position="294"/>
        <end position="321"/>
    </location>
</feature>
<evidence type="ECO:0000313" key="10">
    <source>
        <dbReference type="EMBL" id="MFK2929625.1"/>
    </source>
</evidence>
<evidence type="ECO:0000256" key="6">
    <source>
        <dbReference type="ARBA" id="ARBA00038076"/>
    </source>
</evidence>
<keyword evidence="5 7" id="KW-0472">Membrane</keyword>
<organism evidence="10 11">
    <name type="scientific">Dyella agri</name>
    <dbReference type="NCBI Taxonomy" id="1926869"/>
    <lineage>
        <taxon>Bacteria</taxon>
        <taxon>Pseudomonadati</taxon>
        <taxon>Pseudomonadota</taxon>
        <taxon>Gammaproteobacteria</taxon>
        <taxon>Lysobacterales</taxon>
        <taxon>Rhodanobacteraceae</taxon>
        <taxon>Dyella</taxon>
    </lineage>
</organism>
<sequence length="419" mass="45179">MKLHPMIAALRKHKAGVVLIALQIALTLAIVCNAIFIIGQRVDRVNRLTGLDESNLFLVSQQWVGAPSADTPDGVAKLDAMQKEDLAALRNLPGVASVTPINSIPLLNSSWNGALSTKPNTQFSDKGQNVRTSYYFTDENALSTLGLRLVAGRNFTAADIQNHGVRDQFTNAIVIVTKALADKLYPKGDAVGKVIYVDGSSSPSTIVGVVERLQVPGTGTWTNSFVWNTTLIPVRLDANFARYAVRTKPGQLEATMRAATPTLYQVNPLRVLDDDSVRSFGDIRTKAYRADVGMAILMGVICLVLLSVTAAGIVGLTSFWVGQRHRQIGVRRALGARKVDILHYFQLENLLIAGCGALIGIGMAVGLNLALMRYYEMDRLPMLYTVVGVVAVLVLGQCAVFVPARRASNVPPVTATRAA</sequence>
<gene>
    <name evidence="10" type="ORF">ISP14_02360</name>
</gene>
<proteinExistence type="inferred from homology"/>
<evidence type="ECO:0000256" key="3">
    <source>
        <dbReference type="ARBA" id="ARBA00022692"/>
    </source>
</evidence>
<comment type="similarity">
    <text evidence="6">Belongs to the ABC-4 integral membrane protein family.</text>
</comment>
<comment type="caution">
    <text evidence="10">The sequence shown here is derived from an EMBL/GenBank/DDBJ whole genome shotgun (WGS) entry which is preliminary data.</text>
</comment>
<comment type="subcellular location">
    <subcellularLocation>
        <location evidence="1">Cell membrane</location>
        <topology evidence="1">Multi-pass membrane protein</topology>
    </subcellularLocation>
</comment>
<dbReference type="Proteomes" id="UP001620397">
    <property type="component" value="Unassembled WGS sequence"/>
</dbReference>
<dbReference type="InterPro" id="IPR025857">
    <property type="entry name" value="MacB_PCD"/>
</dbReference>
<dbReference type="InterPro" id="IPR003838">
    <property type="entry name" value="ABC3_permease_C"/>
</dbReference>
<dbReference type="EMBL" id="JADIKL010000001">
    <property type="protein sequence ID" value="MFK2929625.1"/>
    <property type="molecule type" value="Genomic_DNA"/>
</dbReference>
<keyword evidence="3 7" id="KW-0812">Transmembrane</keyword>
<evidence type="ECO:0000256" key="2">
    <source>
        <dbReference type="ARBA" id="ARBA00022475"/>
    </source>
</evidence>
<evidence type="ECO:0000256" key="1">
    <source>
        <dbReference type="ARBA" id="ARBA00004651"/>
    </source>
</evidence>
<evidence type="ECO:0000256" key="7">
    <source>
        <dbReference type="SAM" id="Phobius"/>
    </source>
</evidence>
<dbReference type="Pfam" id="PF02687">
    <property type="entry name" value="FtsX"/>
    <property type="match status" value="1"/>
</dbReference>
<dbReference type="Pfam" id="PF12704">
    <property type="entry name" value="MacB_PCD"/>
    <property type="match status" value="1"/>
</dbReference>
<evidence type="ECO:0000256" key="5">
    <source>
        <dbReference type="ARBA" id="ARBA00023136"/>
    </source>
</evidence>
<evidence type="ECO:0000313" key="11">
    <source>
        <dbReference type="Proteomes" id="UP001620397"/>
    </source>
</evidence>
<keyword evidence="2" id="KW-1003">Cell membrane</keyword>
<name>A0ABW8KCH3_9GAMM</name>
<feature type="domain" description="ABC3 transporter permease C-terminal" evidence="8">
    <location>
        <begin position="300"/>
        <end position="412"/>
    </location>
</feature>
<evidence type="ECO:0000259" key="8">
    <source>
        <dbReference type="Pfam" id="PF02687"/>
    </source>
</evidence>
<evidence type="ECO:0000256" key="4">
    <source>
        <dbReference type="ARBA" id="ARBA00022989"/>
    </source>
</evidence>
<keyword evidence="11" id="KW-1185">Reference proteome</keyword>
<dbReference type="PANTHER" id="PTHR30572:SF4">
    <property type="entry name" value="ABC TRANSPORTER PERMEASE YTRF"/>
    <property type="match status" value="1"/>
</dbReference>
<feature type="transmembrane region" description="Helical" evidence="7">
    <location>
        <begin position="383"/>
        <end position="402"/>
    </location>
</feature>
<dbReference type="PANTHER" id="PTHR30572">
    <property type="entry name" value="MEMBRANE COMPONENT OF TRANSPORTER-RELATED"/>
    <property type="match status" value="1"/>
</dbReference>
<reference evidence="10 11" key="1">
    <citation type="submission" date="2020-10" db="EMBL/GenBank/DDBJ databases">
        <title>Phylogeny of dyella-like bacteria.</title>
        <authorList>
            <person name="Fu J."/>
        </authorList>
    </citation>
    <scope>NUCLEOTIDE SEQUENCE [LARGE SCALE GENOMIC DNA]</scope>
    <source>
        <strain evidence="10 11">DKC-1</strain>
    </source>
</reference>
<dbReference type="InterPro" id="IPR050250">
    <property type="entry name" value="Macrolide_Exporter_MacB"/>
</dbReference>
<feature type="transmembrane region" description="Helical" evidence="7">
    <location>
        <begin position="350"/>
        <end position="371"/>
    </location>
</feature>
<feature type="domain" description="MacB-like periplasmic core" evidence="9">
    <location>
        <begin position="34"/>
        <end position="258"/>
    </location>
</feature>
<accession>A0ABW8KCH3</accession>